<reference evidence="2" key="1">
    <citation type="journal article" date="2014" name="Front. Microbiol.">
        <title>High frequency of phylogenetically diverse reductive dehalogenase-homologous genes in deep subseafloor sedimentary metagenomes.</title>
        <authorList>
            <person name="Kawai M."/>
            <person name="Futagami T."/>
            <person name="Toyoda A."/>
            <person name="Takaki Y."/>
            <person name="Nishi S."/>
            <person name="Hori S."/>
            <person name="Arai W."/>
            <person name="Tsubouchi T."/>
            <person name="Morono Y."/>
            <person name="Uchiyama I."/>
            <person name="Ito T."/>
            <person name="Fujiyama A."/>
            <person name="Inagaki F."/>
            <person name="Takami H."/>
        </authorList>
    </citation>
    <scope>NUCLEOTIDE SEQUENCE</scope>
    <source>
        <strain evidence="2">Expedition CK06-06</strain>
    </source>
</reference>
<dbReference type="InterPro" id="IPR008928">
    <property type="entry name" value="6-hairpin_glycosidase_sf"/>
</dbReference>
<dbReference type="SUPFAM" id="SSF48208">
    <property type="entry name" value="Six-hairpin glycosidases"/>
    <property type="match status" value="1"/>
</dbReference>
<gene>
    <name evidence="2" type="ORF">S06H3_53341</name>
</gene>
<name>X1QZ02_9ZZZZ</name>
<accession>X1QZ02</accession>
<evidence type="ECO:0000256" key="1">
    <source>
        <dbReference type="ARBA" id="ARBA00022801"/>
    </source>
</evidence>
<evidence type="ECO:0000313" key="2">
    <source>
        <dbReference type="EMBL" id="GAI56095.1"/>
    </source>
</evidence>
<proteinExistence type="predicted"/>
<dbReference type="GO" id="GO:0005975">
    <property type="term" value="P:carbohydrate metabolic process"/>
    <property type="evidence" value="ECO:0007669"/>
    <property type="project" value="InterPro"/>
</dbReference>
<dbReference type="AlphaFoldDB" id="X1QZ02"/>
<dbReference type="InterPro" id="IPR010905">
    <property type="entry name" value="Glyco_hydro_88"/>
</dbReference>
<keyword evidence="1" id="KW-0378">Hydrolase</keyword>
<dbReference type="Gene3D" id="1.50.10.10">
    <property type="match status" value="1"/>
</dbReference>
<dbReference type="Pfam" id="PF07470">
    <property type="entry name" value="Glyco_hydro_88"/>
    <property type="match status" value="1"/>
</dbReference>
<dbReference type="GO" id="GO:0016787">
    <property type="term" value="F:hydrolase activity"/>
    <property type="evidence" value="ECO:0007669"/>
    <property type="project" value="UniProtKB-KW"/>
</dbReference>
<dbReference type="EMBL" id="BARV01034004">
    <property type="protein sequence ID" value="GAI56095.1"/>
    <property type="molecule type" value="Genomic_DNA"/>
</dbReference>
<organism evidence="2">
    <name type="scientific">marine sediment metagenome</name>
    <dbReference type="NCBI Taxonomy" id="412755"/>
    <lineage>
        <taxon>unclassified sequences</taxon>
        <taxon>metagenomes</taxon>
        <taxon>ecological metagenomes</taxon>
    </lineage>
</organism>
<sequence length="61" mass="6814">MGIVDVLDFLPENHPDRDSLLEILNKVSSALVSVQDKKTSLWYQVLDMGGDTPLKIVSLKM</sequence>
<dbReference type="InterPro" id="IPR012341">
    <property type="entry name" value="6hp_glycosidase-like_sf"/>
</dbReference>
<protein>
    <submittedName>
        <fullName evidence="2">Uncharacterized protein</fullName>
    </submittedName>
</protein>
<comment type="caution">
    <text evidence="2">The sequence shown here is derived from an EMBL/GenBank/DDBJ whole genome shotgun (WGS) entry which is preliminary data.</text>
</comment>